<proteinExistence type="inferred from homology"/>
<keyword evidence="3" id="KW-0520">NAD</keyword>
<evidence type="ECO:0000313" key="7">
    <source>
        <dbReference type="Proteomes" id="UP001249240"/>
    </source>
</evidence>
<gene>
    <name evidence="6" type="ORF">P7D69_13655</name>
    <name evidence="5" type="ORF">P7D78_00815</name>
</gene>
<dbReference type="EMBL" id="JARPXM010000001">
    <property type="protein sequence ID" value="MDT2536650.1"/>
    <property type="molecule type" value="Genomic_DNA"/>
</dbReference>
<dbReference type="GeneID" id="67041928"/>
<dbReference type="Proteomes" id="UP001249240">
    <property type="component" value="Unassembled WGS sequence"/>
</dbReference>
<keyword evidence="2" id="KW-0560">Oxidoreductase</keyword>
<protein>
    <submittedName>
        <fullName evidence="5">NAD(P)-dependent oxidoreductase</fullName>
    </submittedName>
</protein>
<dbReference type="RefSeq" id="WP_028021339.1">
    <property type="nucleotide sequence ID" value="NZ_CABLCA010000052.1"/>
</dbReference>
<comment type="caution">
    <text evidence="5">The sequence shown here is derived from an EMBL/GenBank/DDBJ whole genome shotgun (WGS) entry which is preliminary data.</text>
</comment>
<feature type="domain" description="D-isomer specific 2-hydroxyacid dehydrogenase NAD-binding" evidence="4">
    <location>
        <begin position="114"/>
        <end position="289"/>
    </location>
</feature>
<dbReference type="Proteomes" id="UP001254770">
    <property type="component" value="Unassembled WGS sequence"/>
</dbReference>
<organism evidence="5 7">
    <name type="scientific">Enterococcus raffinosus</name>
    <dbReference type="NCBI Taxonomy" id="71452"/>
    <lineage>
        <taxon>Bacteria</taxon>
        <taxon>Bacillati</taxon>
        <taxon>Bacillota</taxon>
        <taxon>Bacilli</taxon>
        <taxon>Lactobacillales</taxon>
        <taxon>Enterococcaceae</taxon>
        <taxon>Enterococcus</taxon>
    </lineage>
</organism>
<dbReference type="EMBL" id="JARPXL010000014">
    <property type="protein sequence ID" value="MDT2545391.1"/>
    <property type="molecule type" value="Genomic_DNA"/>
</dbReference>
<evidence type="ECO:0000313" key="6">
    <source>
        <dbReference type="EMBL" id="MDT2545391.1"/>
    </source>
</evidence>
<reference evidence="5" key="1">
    <citation type="submission" date="2023-03" db="EMBL/GenBank/DDBJ databases">
        <authorList>
            <person name="Shen W."/>
            <person name="Cai J."/>
        </authorList>
    </citation>
    <scope>NUCLEOTIDE SEQUENCE</scope>
    <source>
        <strain evidence="5">B646-2</strain>
        <strain evidence="6">Y15</strain>
    </source>
</reference>
<evidence type="ECO:0000256" key="2">
    <source>
        <dbReference type="ARBA" id="ARBA00023002"/>
    </source>
</evidence>
<dbReference type="AlphaFoldDB" id="A0AAP5KCI5"/>
<accession>A0AAP5KCI5</accession>
<dbReference type="PANTHER" id="PTHR42789">
    <property type="entry name" value="D-ISOMER SPECIFIC 2-HYDROXYACID DEHYDROGENASE FAMILY PROTEIN (AFU_ORTHOLOGUE AFUA_6G10090)"/>
    <property type="match status" value="1"/>
</dbReference>
<dbReference type="InterPro" id="IPR036291">
    <property type="entry name" value="NAD(P)-bd_dom_sf"/>
</dbReference>
<dbReference type="GO" id="GO:0016616">
    <property type="term" value="F:oxidoreductase activity, acting on the CH-OH group of donors, NAD or NADP as acceptor"/>
    <property type="evidence" value="ECO:0007669"/>
    <property type="project" value="InterPro"/>
</dbReference>
<evidence type="ECO:0000259" key="4">
    <source>
        <dbReference type="Pfam" id="PF02826"/>
    </source>
</evidence>
<dbReference type="Gene3D" id="3.40.50.720">
    <property type="entry name" value="NAD(P)-binding Rossmann-like Domain"/>
    <property type="match status" value="2"/>
</dbReference>
<dbReference type="InterPro" id="IPR006140">
    <property type="entry name" value="D-isomer_DH_NAD-bd"/>
</dbReference>
<comment type="similarity">
    <text evidence="1">Belongs to the D-isomer specific 2-hydroxyacid dehydrogenase family.</text>
</comment>
<dbReference type="Pfam" id="PF02826">
    <property type="entry name" value="2-Hacid_dh_C"/>
    <property type="match status" value="1"/>
</dbReference>
<dbReference type="InterPro" id="IPR050857">
    <property type="entry name" value="D-2-hydroxyacid_DH"/>
</dbReference>
<evidence type="ECO:0000256" key="3">
    <source>
        <dbReference type="ARBA" id="ARBA00023027"/>
    </source>
</evidence>
<dbReference type="PANTHER" id="PTHR42789:SF1">
    <property type="entry name" value="D-ISOMER SPECIFIC 2-HYDROXYACID DEHYDROGENASE FAMILY PROTEIN (AFU_ORTHOLOGUE AFUA_6G10090)"/>
    <property type="match status" value="1"/>
</dbReference>
<dbReference type="GO" id="GO:0051287">
    <property type="term" value="F:NAD binding"/>
    <property type="evidence" value="ECO:0007669"/>
    <property type="project" value="InterPro"/>
</dbReference>
<evidence type="ECO:0000313" key="5">
    <source>
        <dbReference type="EMBL" id="MDT2536650.1"/>
    </source>
</evidence>
<dbReference type="SUPFAM" id="SSF51735">
    <property type="entry name" value="NAD(P)-binding Rossmann-fold domains"/>
    <property type="match status" value="1"/>
</dbReference>
<dbReference type="SUPFAM" id="SSF52283">
    <property type="entry name" value="Formate/glycerate dehydrogenase catalytic domain-like"/>
    <property type="match status" value="1"/>
</dbReference>
<sequence>MKKLLVRAPINDENLSKLQTIFEVVVYLPWTDTGERYYEQEMIDCLLRERPDALITELDVINETVLKGYSDLKFIGDCRASPENIDVSACKNYGIPVLCTPARNANAVAEMWVSTVIAFERNLVESVIWTKDKQWKVGTTPYHLWMGNEIYKSKIGFVGFGAVARNIAELLRGFNVDIAFYDPFVDDLDDYKKVELEEIFSESDYITIHLPVNDTTTRMVNRDLLSLIKEDSVFINSSRSAVVDNEALYELIEKKKIRGAILDVLDTEPPSEKDMNVADIPNILLTPHIYGASNQVVDHQSEIITSKIFELLKKESFADQTVGDLV</sequence>
<evidence type="ECO:0000256" key="1">
    <source>
        <dbReference type="ARBA" id="ARBA00005854"/>
    </source>
</evidence>
<name>A0AAP5KCI5_9ENTE</name>